<organism evidence="2 3">
    <name type="scientific">Ancylobacter vacuolatus</name>
    <dbReference type="NCBI Taxonomy" id="223389"/>
    <lineage>
        <taxon>Bacteria</taxon>
        <taxon>Pseudomonadati</taxon>
        <taxon>Pseudomonadota</taxon>
        <taxon>Alphaproteobacteria</taxon>
        <taxon>Hyphomicrobiales</taxon>
        <taxon>Xanthobacteraceae</taxon>
        <taxon>Ancylobacter</taxon>
    </lineage>
</organism>
<proteinExistence type="inferred from homology"/>
<dbReference type="PANTHER" id="PTHR33383:SF1">
    <property type="entry name" value="MEMBRANE PROTEIN INSERTION EFFICIENCY FACTOR-RELATED"/>
    <property type="match status" value="1"/>
</dbReference>
<comment type="function">
    <text evidence="1">Could be involved in insertion of integral membrane proteins into the membrane.</text>
</comment>
<reference evidence="2 3" key="1">
    <citation type="submission" date="2023-07" db="EMBL/GenBank/DDBJ databases">
        <title>Genomic Encyclopedia of Type Strains, Phase IV (KMG-IV): sequencing the most valuable type-strain genomes for metagenomic binning, comparative biology and taxonomic classification.</title>
        <authorList>
            <person name="Goeker M."/>
        </authorList>
    </citation>
    <scope>NUCLEOTIDE SEQUENCE [LARGE SCALE GENOMIC DNA]</scope>
    <source>
        <strain evidence="2 3">DSM 1277</strain>
    </source>
</reference>
<evidence type="ECO:0000256" key="1">
    <source>
        <dbReference type="HAMAP-Rule" id="MF_00386"/>
    </source>
</evidence>
<keyword evidence="1" id="KW-1003">Cell membrane</keyword>
<dbReference type="SMART" id="SM01234">
    <property type="entry name" value="Haemolytic"/>
    <property type="match status" value="1"/>
</dbReference>
<comment type="subcellular location">
    <subcellularLocation>
        <location evidence="1">Cell membrane</location>
        <topology evidence="1">Peripheral membrane protein</topology>
        <orientation evidence="1">Cytoplasmic side</orientation>
    </subcellularLocation>
</comment>
<dbReference type="PANTHER" id="PTHR33383">
    <property type="entry name" value="MEMBRANE PROTEIN INSERTION EFFICIENCY FACTOR-RELATED"/>
    <property type="match status" value="1"/>
</dbReference>
<comment type="similarity">
    <text evidence="1">Belongs to the UPF0161 family.</text>
</comment>
<sequence length="116" mass="12886">MSGPRAKISAAALVARLPRLMLRAPILIYRYSFSAFMGRQCRYLPTCSEFAEEAIETHGAWVGGWMAAGRICRCHPWGGSGFEPVPAELPPKAVWYMPWRYARAPKAEGARDTDLG</sequence>
<dbReference type="Pfam" id="PF01809">
    <property type="entry name" value="YidD"/>
    <property type="match status" value="1"/>
</dbReference>
<keyword evidence="3" id="KW-1185">Reference proteome</keyword>
<evidence type="ECO:0000313" key="3">
    <source>
        <dbReference type="Proteomes" id="UP001238467"/>
    </source>
</evidence>
<keyword evidence="1" id="KW-0472">Membrane</keyword>
<dbReference type="InterPro" id="IPR002696">
    <property type="entry name" value="Membr_insert_effic_factor_YidD"/>
</dbReference>
<dbReference type="NCBIfam" id="TIGR00278">
    <property type="entry name" value="membrane protein insertion efficiency factor YidD"/>
    <property type="match status" value="1"/>
</dbReference>
<name>A0ABU0DB90_9HYPH</name>
<dbReference type="HAMAP" id="MF_00386">
    <property type="entry name" value="UPF0161_YidD"/>
    <property type="match status" value="1"/>
</dbReference>
<gene>
    <name evidence="2" type="ORF">J2S76_000076</name>
</gene>
<protein>
    <recommendedName>
        <fullName evidence="1">Putative membrane protein insertion efficiency factor</fullName>
    </recommendedName>
</protein>
<dbReference type="EMBL" id="JAUSUH010000001">
    <property type="protein sequence ID" value="MDQ0345675.1"/>
    <property type="molecule type" value="Genomic_DNA"/>
</dbReference>
<dbReference type="RefSeq" id="WP_370874671.1">
    <property type="nucleotide sequence ID" value="NZ_JAUSUH010000001.1"/>
</dbReference>
<comment type="caution">
    <text evidence="2">The sequence shown here is derived from an EMBL/GenBank/DDBJ whole genome shotgun (WGS) entry which is preliminary data.</text>
</comment>
<evidence type="ECO:0000313" key="2">
    <source>
        <dbReference type="EMBL" id="MDQ0345675.1"/>
    </source>
</evidence>
<dbReference type="Proteomes" id="UP001238467">
    <property type="component" value="Unassembled WGS sequence"/>
</dbReference>
<accession>A0ABU0DB90</accession>